<dbReference type="EMBL" id="BPLR01019198">
    <property type="protein sequence ID" value="GIZ05065.1"/>
    <property type="molecule type" value="Genomic_DNA"/>
</dbReference>
<protein>
    <submittedName>
        <fullName evidence="1">Uncharacterized protein</fullName>
    </submittedName>
</protein>
<sequence>MQSFLLTGGSWSILPTFDYHKQVCFSISIWRIILIKIFCYTNLQHGGIKNSALRAITQVRWRRLCDCKIIPSIRSNFVGSDDACR</sequence>
<reference evidence="1 2" key="1">
    <citation type="submission" date="2021-06" db="EMBL/GenBank/DDBJ databases">
        <title>Caerostris extrusa draft genome.</title>
        <authorList>
            <person name="Kono N."/>
            <person name="Arakawa K."/>
        </authorList>
    </citation>
    <scope>NUCLEOTIDE SEQUENCE [LARGE SCALE GENOMIC DNA]</scope>
</reference>
<comment type="caution">
    <text evidence="1">The sequence shown here is derived from an EMBL/GenBank/DDBJ whole genome shotgun (WGS) entry which is preliminary data.</text>
</comment>
<accession>A0AAV4YFN8</accession>
<organism evidence="1 2">
    <name type="scientific">Caerostris extrusa</name>
    <name type="common">Bark spider</name>
    <name type="synonym">Caerostris bankana</name>
    <dbReference type="NCBI Taxonomy" id="172846"/>
    <lineage>
        <taxon>Eukaryota</taxon>
        <taxon>Metazoa</taxon>
        <taxon>Ecdysozoa</taxon>
        <taxon>Arthropoda</taxon>
        <taxon>Chelicerata</taxon>
        <taxon>Arachnida</taxon>
        <taxon>Araneae</taxon>
        <taxon>Araneomorphae</taxon>
        <taxon>Entelegynae</taxon>
        <taxon>Araneoidea</taxon>
        <taxon>Araneidae</taxon>
        <taxon>Caerostris</taxon>
    </lineage>
</organism>
<evidence type="ECO:0000313" key="2">
    <source>
        <dbReference type="Proteomes" id="UP001054945"/>
    </source>
</evidence>
<proteinExistence type="predicted"/>
<evidence type="ECO:0000313" key="1">
    <source>
        <dbReference type="EMBL" id="GIZ05065.1"/>
    </source>
</evidence>
<keyword evidence="2" id="KW-1185">Reference proteome</keyword>
<dbReference type="Proteomes" id="UP001054945">
    <property type="component" value="Unassembled WGS sequence"/>
</dbReference>
<gene>
    <name evidence="1" type="ORF">CEXT_501951</name>
</gene>
<name>A0AAV4YFN8_CAEEX</name>
<dbReference type="AlphaFoldDB" id="A0AAV4YFN8"/>